<evidence type="ECO:0000256" key="9">
    <source>
        <dbReference type="ARBA" id="ARBA00022734"/>
    </source>
</evidence>
<evidence type="ECO:0000259" key="25">
    <source>
        <dbReference type="PROSITE" id="PS50927"/>
    </source>
</evidence>
<keyword evidence="10 21" id="KW-0547">Nucleotide-binding</keyword>
<evidence type="ECO:0000256" key="6">
    <source>
        <dbReference type="ARBA" id="ARBA00022679"/>
    </source>
</evidence>
<dbReference type="GO" id="GO:0004674">
    <property type="term" value="F:protein serine/threonine kinase activity"/>
    <property type="evidence" value="ECO:0007669"/>
    <property type="project" value="UniProtKB-KW"/>
</dbReference>
<dbReference type="Pfam" id="PF00069">
    <property type="entry name" value="Pkinase"/>
    <property type="match status" value="1"/>
</dbReference>
<feature type="binding site" evidence="21">
    <location>
        <position position="616"/>
    </location>
    <ligand>
        <name>ATP</name>
        <dbReference type="ChEBI" id="CHEBI:30616"/>
    </ligand>
</feature>
<evidence type="ECO:0000256" key="17">
    <source>
        <dbReference type="ARBA" id="ARBA00023180"/>
    </source>
</evidence>
<reference evidence="27 28" key="1">
    <citation type="journal article" date="2021" name="Nat. Plants">
        <title>The Taxus genome provides insights into paclitaxel biosynthesis.</title>
        <authorList>
            <person name="Xiong X."/>
            <person name="Gou J."/>
            <person name="Liao Q."/>
            <person name="Li Y."/>
            <person name="Zhou Q."/>
            <person name="Bi G."/>
            <person name="Li C."/>
            <person name="Du R."/>
            <person name="Wang X."/>
            <person name="Sun T."/>
            <person name="Guo L."/>
            <person name="Liang H."/>
            <person name="Lu P."/>
            <person name="Wu Y."/>
            <person name="Zhang Z."/>
            <person name="Ro D.K."/>
            <person name="Shang Y."/>
            <person name="Huang S."/>
            <person name="Yan J."/>
        </authorList>
    </citation>
    <scope>NUCLEOTIDE SEQUENCE [LARGE SCALE GENOMIC DNA]</scope>
    <source>
        <strain evidence="27">Ta-2019</strain>
    </source>
</reference>
<dbReference type="GO" id="GO:0048544">
    <property type="term" value="P:recognition of pollen"/>
    <property type="evidence" value="ECO:0007669"/>
    <property type="project" value="InterPro"/>
</dbReference>
<dbReference type="GO" id="GO:0005886">
    <property type="term" value="C:plasma membrane"/>
    <property type="evidence" value="ECO:0007669"/>
    <property type="project" value="UniProtKB-SubCell"/>
</dbReference>
<dbReference type="InterPro" id="IPR024171">
    <property type="entry name" value="SRK-like_kinase"/>
</dbReference>
<keyword evidence="12 21" id="KW-0067">ATP-binding</keyword>
<comment type="catalytic activity">
    <reaction evidence="19">
        <text>L-seryl-[protein] + ATP = O-phospho-L-seryl-[protein] + ADP + H(+)</text>
        <dbReference type="Rhea" id="RHEA:17989"/>
        <dbReference type="Rhea" id="RHEA-COMP:9863"/>
        <dbReference type="Rhea" id="RHEA-COMP:11604"/>
        <dbReference type="ChEBI" id="CHEBI:15378"/>
        <dbReference type="ChEBI" id="CHEBI:29999"/>
        <dbReference type="ChEBI" id="CHEBI:30616"/>
        <dbReference type="ChEBI" id="CHEBI:83421"/>
        <dbReference type="ChEBI" id="CHEBI:456216"/>
        <dbReference type="EC" id="2.7.11.1"/>
    </reaction>
</comment>
<keyword evidence="16" id="KW-0675">Receptor</keyword>
<feature type="domain" description="Apple" evidence="26">
    <location>
        <begin position="438"/>
        <end position="520"/>
    </location>
</feature>
<keyword evidence="6" id="KW-0808">Transferase</keyword>
<evidence type="ECO:0000256" key="13">
    <source>
        <dbReference type="ARBA" id="ARBA00022989"/>
    </source>
</evidence>
<evidence type="ECO:0000256" key="5">
    <source>
        <dbReference type="ARBA" id="ARBA00022553"/>
    </source>
</evidence>
<evidence type="ECO:0000256" key="7">
    <source>
        <dbReference type="ARBA" id="ARBA00022692"/>
    </source>
</evidence>
<dbReference type="PANTHER" id="PTHR47974">
    <property type="entry name" value="OS07G0415500 PROTEIN"/>
    <property type="match status" value="1"/>
</dbReference>
<dbReference type="OMA" id="NQYWTSG"/>
<dbReference type="SMART" id="SM00108">
    <property type="entry name" value="B_lectin"/>
    <property type="match status" value="1"/>
</dbReference>
<dbReference type="FunFam" id="3.30.200.20:FF:000370">
    <property type="entry name" value="Receptor-like protein kinase 4"/>
    <property type="match status" value="1"/>
</dbReference>
<dbReference type="SUPFAM" id="SSF51110">
    <property type="entry name" value="alpha-D-mannose-specific plant lectins"/>
    <property type="match status" value="1"/>
</dbReference>
<dbReference type="PROSITE" id="PS50026">
    <property type="entry name" value="EGF_3"/>
    <property type="match status" value="1"/>
</dbReference>
<keyword evidence="20" id="KW-0245">EGF-like domain</keyword>
<evidence type="ECO:0000259" key="23">
    <source>
        <dbReference type="PROSITE" id="PS50011"/>
    </source>
</evidence>
<accession>A0AA38LGB7</accession>
<proteinExistence type="predicted"/>
<keyword evidence="7 22" id="KW-0812">Transmembrane</keyword>
<dbReference type="InterPro" id="IPR000858">
    <property type="entry name" value="S_locus_glycoprot_dom"/>
</dbReference>
<comment type="catalytic activity">
    <reaction evidence="18">
        <text>L-threonyl-[protein] + ATP = O-phospho-L-threonyl-[protein] + ADP + H(+)</text>
        <dbReference type="Rhea" id="RHEA:46608"/>
        <dbReference type="Rhea" id="RHEA-COMP:11060"/>
        <dbReference type="Rhea" id="RHEA-COMP:11605"/>
        <dbReference type="ChEBI" id="CHEBI:15378"/>
        <dbReference type="ChEBI" id="CHEBI:30013"/>
        <dbReference type="ChEBI" id="CHEBI:30616"/>
        <dbReference type="ChEBI" id="CHEBI:61977"/>
        <dbReference type="ChEBI" id="CHEBI:456216"/>
        <dbReference type="EC" id="2.7.11.1"/>
    </reaction>
</comment>
<protein>
    <recommendedName>
        <fullName evidence="2">non-specific serine/threonine protein kinase</fullName>
        <ecNumber evidence="2">2.7.11.1</ecNumber>
    </recommendedName>
</protein>
<dbReference type="InterPro" id="IPR001480">
    <property type="entry name" value="Bulb-type_lectin_dom"/>
</dbReference>
<dbReference type="Gene3D" id="2.90.10.10">
    <property type="entry name" value="Bulb-type lectin domain"/>
    <property type="match status" value="1"/>
</dbReference>
<keyword evidence="5" id="KW-0597">Phosphoprotein</keyword>
<comment type="caution">
    <text evidence="27">The sequence shown here is derived from an EMBL/GenBank/DDBJ whole genome shotgun (WGS) entry which is preliminary data.</text>
</comment>
<dbReference type="Pfam" id="PF01453">
    <property type="entry name" value="B_lectin"/>
    <property type="match status" value="1"/>
</dbReference>
<dbReference type="PROSITE" id="PS00107">
    <property type="entry name" value="PROTEIN_KINASE_ATP"/>
    <property type="match status" value="1"/>
</dbReference>
<dbReference type="FunFam" id="2.90.10.10:FF:000009">
    <property type="entry name" value="Receptor-like serine/threonine-protein kinase SD1-8"/>
    <property type="match status" value="1"/>
</dbReference>
<evidence type="ECO:0000256" key="15">
    <source>
        <dbReference type="ARBA" id="ARBA00023157"/>
    </source>
</evidence>
<feature type="non-terminal residue" evidence="27">
    <location>
        <position position="1"/>
    </location>
</feature>
<evidence type="ECO:0000256" key="11">
    <source>
        <dbReference type="ARBA" id="ARBA00022777"/>
    </source>
</evidence>
<dbReference type="FunFam" id="1.10.510.10:FF:000384">
    <property type="entry name" value="G-type lectin S-receptor-like serine/threonine-protein kinase"/>
    <property type="match status" value="1"/>
</dbReference>
<evidence type="ECO:0000313" key="27">
    <source>
        <dbReference type="EMBL" id="KAH9323868.1"/>
    </source>
</evidence>
<evidence type="ECO:0000256" key="19">
    <source>
        <dbReference type="ARBA" id="ARBA00048679"/>
    </source>
</evidence>
<sequence length="914" mass="101491">MLCTCARGISAVRIATNKTGDSSRRWMHRNHWNATTHLEETNITRGGWFECGQECHSREDTKVKSRDLLSRQPEPTRIFKLVGSGQCLSKQNNPFKGGKFVSNMDSPLILRTLFHLLPAFLAVAALSISCHAADTLYAGDTLTANQTRISTNGSFQMGFFQPTGATKWYIGVWFAQISEQTVVWVANRENPLENNGGIFTLTRAGRLAVFNEGGTCVWSGKGSDRGSRATLLESGNLVLVNENGIAVWESFQQPSNTWLPGMKIGMGQKLISWKSSFDPAPGPFTLELDPSGVGQFVLLWKGTVRYWESGVWNGQFFSGLPEMATKYVYDFSFVNNGSETYFTYSLKPGIRLLTRLVLDRVGEARQYTWIDNNNWNMFWSQPRDQCQIYDFCGPNGVCTHNNTLRFCNCVQGFQPKHVQDWESQDWSGGCVRRTPLHCKNGSTDGFVELQGKSLTDAGDYPSEKATREECESACVNNCSCVAFAYTTSSSNLCQMWGGDLFSLSDNGYNGVNDSLFIRLAAPDLPRSSERHSGTFLGTLVTVSGCLAVLLAVFLAVFFWWRSSTEKYKDSMPGSLRMFTYKELQIATKGFSEILGRGGFGSVFKGVLPDKTPVAVKTLEGSSQGEKQFRMEVSTIGTIQHVNLVRLRGFCTEGSKRMLVYDYMPNGSLNSLLFPKPKTQQTILDWNTRFEIALGTARGIVYLHEKCRDCIIHCDIKPENILLDADLNPKVADFGLAKLVGRDFSHVLTTMRGTRGYLAPEWISGLPITAKADVYSFGMTLLEIIAGRRNLDFSASSSRLFYPTWAGSQMKLGKSAMELLDVKLKNNADMEQVRRAAMVGGWCIQDDEDARPTMAHVVNVLEGIVDIVDVPPIPRSLMLLMEPGEGVGGGGGDILFSEKALIMKKRLYNEIPTNA</sequence>
<evidence type="ECO:0000256" key="3">
    <source>
        <dbReference type="ARBA" id="ARBA00022475"/>
    </source>
</evidence>
<evidence type="ECO:0000259" key="26">
    <source>
        <dbReference type="PROSITE" id="PS50948"/>
    </source>
</evidence>
<keyword evidence="9" id="KW-0430">Lectin</keyword>
<feature type="domain" description="EGF-like" evidence="24">
    <location>
        <begin position="382"/>
        <end position="419"/>
    </location>
</feature>
<feature type="domain" description="Bulb-type lectin" evidence="25">
    <location>
        <begin position="133"/>
        <end position="252"/>
    </location>
</feature>
<dbReference type="Pfam" id="PF00954">
    <property type="entry name" value="S_locus_glycop"/>
    <property type="match status" value="1"/>
</dbReference>
<evidence type="ECO:0000313" key="28">
    <source>
        <dbReference type="Proteomes" id="UP000824469"/>
    </source>
</evidence>
<dbReference type="PROSITE" id="PS50927">
    <property type="entry name" value="BULB_LECTIN"/>
    <property type="match status" value="1"/>
</dbReference>
<gene>
    <name evidence="27" type="ORF">KI387_018507</name>
</gene>
<feature type="domain" description="Protein kinase" evidence="23">
    <location>
        <begin position="588"/>
        <end position="864"/>
    </location>
</feature>
<dbReference type="SUPFAM" id="SSF56112">
    <property type="entry name" value="Protein kinase-like (PK-like)"/>
    <property type="match status" value="1"/>
</dbReference>
<feature type="transmembrane region" description="Helical" evidence="22">
    <location>
        <begin position="535"/>
        <end position="560"/>
    </location>
</feature>
<dbReference type="SMART" id="SM00220">
    <property type="entry name" value="S_TKc"/>
    <property type="match status" value="1"/>
</dbReference>
<dbReference type="SMART" id="SM00473">
    <property type="entry name" value="PAN_AP"/>
    <property type="match status" value="1"/>
</dbReference>
<keyword evidence="13 22" id="KW-1133">Transmembrane helix</keyword>
<keyword evidence="17" id="KW-0325">Glycoprotein</keyword>
<comment type="caution">
    <text evidence="20">Lacks conserved residue(s) required for the propagation of feature annotation.</text>
</comment>
<dbReference type="GO" id="GO:0005524">
    <property type="term" value="F:ATP binding"/>
    <property type="evidence" value="ECO:0007669"/>
    <property type="project" value="UniProtKB-UniRule"/>
</dbReference>
<organism evidence="27 28">
    <name type="scientific">Taxus chinensis</name>
    <name type="common">Chinese yew</name>
    <name type="synonym">Taxus wallichiana var. chinensis</name>
    <dbReference type="NCBI Taxonomy" id="29808"/>
    <lineage>
        <taxon>Eukaryota</taxon>
        <taxon>Viridiplantae</taxon>
        <taxon>Streptophyta</taxon>
        <taxon>Embryophyta</taxon>
        <taxon>Tracheophyta</taxon>
        <taxon>Spermatophyta</taxon>
        <taxon>Pinopsida</taxon>
        <taxon>Pinidae</taxon>
        <taxon>Conifers II</taxon>
        <taxon>Cupressales</taxon>
        <taxon>Taxaceae</taxon>
        <taxon>Taxus</taxon>
    </lineage>
</organism>
<evidence type="ECO:0000256" key="16">
    <source>
        <dbReference type="ARBA" id="ARBA00023170"/>
    </source>
</evidence>
<dbReference type="InterPro" id="IPR000742">
    <property type="entry name" value="EGF"/>
</dbReference>
<keyword evidence="3" id="KW-1003">Cell membrane</keyword>
<evidence type="ECO:0000256" key="18">
    <source>
        <dbReference type="ARBA" id="ARBA00047899"/>
    </source>
</evidence>
<dbReference type="InterPro" id="IPR011009">
    <property type="entry name" value="Kinase-like_dom_sf"/>
</dbReference>
<evidence type="ECO:0000256" key="12">
    <source>
        <dbReference type="ARBA" id="ARBA00022840"/>
    </source>
</evidence>
<dbReference type="InterPro" id="IPR008271">
    <property type="entry name" value="Ser/Thr_kinase_AS"/>
</dbReference>
<dbReference type="Proteomes" id="UP000824469">
    <property type="component" value="Unassembled WGS sequence"/>
</dbReference>
<dbReference type="CDD" id="cd14066">
    <property type="entry name" value="STKc_IRAK"/>
    <property type="match status" value="1"/>
</dbReference>
<evidence type="ECO:0000256" key="20">
    <source>
        <dbReference type="PROSITE-ProRule" id="PRU00076"/>
    </source>
</evidence>
<evidence type="ECO:0000256" key="10">
    <source>
        <dbReference type="ARBA" id="ARBA00022741"/>
    </source>
</evidence>
<dbReference type="CDD" id="cd01098">
    <property type="entry name" value="PAN_AP_plant"/>
    <property type="match status" value="1"/>
</dbReference>
<dbReference type="EMBL" id="JAHRHJ020000003">
    <property type="protein sequence ID" value="KAH9323868.1"/>
    <property type="molecule type" value="Genomic_DNA"/>
</dbReference>
<dbReference type="InterPro" id="IPR017441">
    <property type="entry name" value="Protein_kinase_ATP_BS"/>
</dbReference>
<dbReference type="PIRSF" id="PIRSF000641">
    <property type="entry name" value="SRK"/>
    <property type="match status" value="1"/>
</dbReference>
<dbReference type="EC" id="2.7.11.1" evidence="2"/>
<keyword evidence="15" id="KW-1015">Disulfide bond</keyword>
<dbReference type="Pfam" id="PF08276">
    <property type="entry name" value="PAN_2"/>
    <property type="match status" value="1"/>
</dbReference>
<evidence type="ECO:0000256" key="8">
    <source>
        <dbReference type="ARBA" id="ARBA00022729"/>
    </source>
</evidence>
<evidence type="ECO:0000256" key="4">
    <source>
        <dbReference type="ARBA" id="ARBA00022527"/>
    </source>
</evidence>
<name>A0AA38LGB7_TAXCH</name>
<dbReference type="InterPro" id="IPR003609">
    <property type="entry name" value="Pan_app"/>
</dbReference>
<evidence type="ECO:0000259" key="24">
    <source>
        <dbReference type="PROSITE" id="PS50026"/>
    </source>
</evidence>
<dbReference type="AlphaFoldDB" id="A0AA38LGB7"/>
<dbReference type="PROSITE" id="PS50948">
    <property type="entry name" value="PAN"/>
    <property type="match status" value="1"/>
</dbReference>
<keyword evidence="4" id="KW-0723">Serine/threonine-protein kinase</keyword>
<evidence type="ECO:0000256" key="21">
    <source>
        <dbReference type="PROSITE-ProRule" id="PRU10141"/>
    </source>
</evidence>
<keyword evidence="11" id="KW-0418">Kinase</keyword>
<keyword evidence="14 22" id="KW-0472">Membrane</keyword>
<evidence type="ECO:0000256" key="2">
    <source>
        <dbReference type="ARBA" id="ARBA00012513"/>
    </source>
</evidence>
<dbReference type="CDD" id="cd00028">
    <property type="entry name" value="B_lectin"/>
    <property type="match status" value="1"/>
</dbReference>
<evidence type="ECO:0000256" key="22">
    <source>
        <dbReference type="SAM" id="Phobius"/>
    </source>
</evidence>
<evidence type="ECO:0000256" key="14">
    <source>
        <dbReference type="ARBA" id="ARBA00023136"/>
    </source>
</evidence>
<dbReference type="PANTHER" id="PTHR47974:SF20">
    <property type="entry name" value="RECEPTOR-LIKE SERINE_THREONINE-PROTEIN KINASE"/>
    <property type="match status" value="1"/>
</dbReference>
<dbReference type="Gene3D" id="1.10.510.10">
    <property type="entry name" value="Transferase(Phosphotransferase) domain 1"/>
    <property type="match status" value="1"/>
</dbReference>
<dbReference type="Gene3D" id="3.30.200.20">
    <property type="entry name" value="Phosphorylase Kinase, domain 1"/>
    <property type="match status" value="1"/>
</dbReference>
<evidence type="ECO:0000256" key="1">
    <source>
        <dbReference type="ARBA" id="ARBA00004251"/>
    </source>
</evidence>
<dbReference type="SUPFAM" id="SSF57414">
    <property type="entry name" value="Hairpin loop containing domain-like"/>
    <property type="match status" value="1"/>
</dbReference>
<dbReference type="InterPro" id="IPR036426">
    <property type="entry name" value="Bulb-type_lectin_dom_sf"/>
</dbReference>
<comment type="subcellular location">
    <subcellularLocation>
        <location evidence="1">Cell membrane</location>
        <topology evidence="1">Single-pass type I membrane protein</topology>
    </subcellularLocation>
</comment>
<dbReference type="GO" id="GO:0030246">
    <property type="term" value="F:carbohydrate binding"/>
    <property type="evidence" value="ECO:0007669"/>
    <property type="project" value="UniProtKB-KW"/>
</dbReference>
<keyword evidence="28" id="KW-1185">Reference proteome</keyword>
<dbReference type="InterPro" id="IPR000719">
    <property type="entry name" value="Prot_kinase_dom"/>
</dbReference>
<dbReference type="PROSITE" id="PS50011">
    <property type="entry name" value="PROTEIN_KINASE_DOM"/>
    <property type="match status" value="1"/>
</dbReference>
<keyword evidence="8" id="KW-0732">Signal</keyword>
<dbReference type="PROSITE" id="PS00108">
    <property type="entry name" value="PROTEIN_KINASE_ST"/>
    <property type="match status" value="1"/>
</dbReference>